<feature type="binding site" evidence="5">
    <location>
        <position position="221"/>
    </location>
    <ligand>
        <name>substrate</name>
    </ligand>
</feature>
<dbReference type="EMBL" id="JACNFK010000014">
    <property type="protein sequence ID" value="MBC8518960.1"/>
    <property type="molecule type" value="Genomic_DNA"/>
</dbReference>
<comment type="similarity">
    <text evidence="1">Belongs to the metallo-dependent hydrolases superfamily. ATZ/TRZ family.</text>
</comment>
<evidence type="ECO:0000256" key="1">
    <source>
        <dbReference type="ARBA" id="ARBA00006745"/>
    </source>
</evidence>
<comment type="function">
    <text evidence="5">Catalyzes the deamination of 5-methylthioadenosine and S-adenosyl-L-homocysteine into 5-methylthioinosine and S-inosyl-L-homocysteine, respectively. Is also able to deaminate adenosine.</text>
</comment>
<dbReference type="AlphaFoldDB" id="A0A8J6P403"/>
<feature type="binding site" evidence="5">
    <location>
        <position position="69"/>
    </location>
    <ligand>
        <name>Zn(2+)</name>
        <dbReference type="ChEBI" id="CHEBI:29105"/>
    </ligand>
</feature>
<dbReference type="Gene3D" id="2.30.40.10">
    <property type="entry name" value="Urease, subunit C, domain 1"/>
    <property type="match status" value="1"/>
</dbReference>
<dbReference type="FunFam" id="3.20.20.140:FF:000014">
    <property type="entry name" value="5-methylthioadenosine/S-adenosylhomocysteine deaminase"/>
    <property type="match status" value="1"/>
</dbReference>
<evidence type="ECO:0000256" key="3">
    <source>
        <dbReference type="ARBA" id="ARBA00022801"/>
    </source>
</evidence>
<keyword evidence="4 5" id="KW-0862">Zinc</keyword>
<feature type="binding site" evidence="5">
    <location>
        <position position="306"/>
    </location>
    <ligand>
        <name>substrate</name>
    </ligand>
</feature>
<evidence type="ECO:0000256" key="5">
    <source>
        <dbReference type="HAMAP-Rule" id="MF_01281"/>
    </source>
</evidence>
<name>A0A8J6P403_9GAMM</name>
<dbReference type="InterPro" id="IPR006680">
    <property type="entry name" value="Amidohydro-rel"/>
</dbReference>
<accession>A0A8J6P403</accession>
<dbReference type="InterPro" id="IPR050287">
    <property type="entry name" value="MTA/SAH_deaminase"/>
</dbReference>
<dbReference type="EC" id="3.5.4.31" evidence="5"/>
<dbReference type="GO" id="GO:0090614">
    <property type="term" value="F:5'-methylthioadenosine deaminase activity"/>
    <property type="evidence" value="ECO:0007669"/>
    <property type="project" value="UniProtKB-UniRule"/>
</dbReference>
<dbReference type="InterPro" id="IPR011059">
    <property type="entry name" value="Metal-dep_hydrolase_composite"/>
</dbReference>
<evidence type="ECO:0000313" key="7">
    <source>
        <dbReference type="EMBL" id="MBC8518960.1"/>
    </source>
</evidence>
<keyword evidence="2 5" id="KW-0479">Metal-binding</keyword>
<dbReference type="Pfam" id="PF01979">
    <property type="entry name" value="Amidohydro_1"/>
    <property type="match status" value="1"/>
</dbReference>
<dbReference type="Proteomes" id="UP000654401">
    <property type="component" value="Unassembled WGS sequence"/>
</dbReference>
<feature type="binding site" evidence="5">
    <location>
        <position position="98"/>
    </location>
    <ligand>
        <name>substrate</name>
    </ligand>
</feature>
<dbReference type="SUPFAM" id="SSF51556">
    <property type="entry name" value="Metallo-dependent hydrolases"/>
    <property type="match status" value="1"/>
</dbReference>
<dbReference type="PANTHER" id="PTHR43794">
    <property type="entry name" value="AMINOHYDROLASE SSNA-RELATED"/>
    <property type="match status" value="1"/>
</dbReference>
<comment type="caution">
    <text evidence="5">Lacks conserved residue(s) required for the propagation of feature annotation.</text>
</comment>
<feature type="binding site" evidence="5">
    <location>
        <position position="306"/>
    </location>
    <ligand>
        <name>Zn(2+)</name>
        <dbReference type="ChEBI" id="CHEBI:29105"/>
    </ligand>
</feature>
<dbReference type="HAMAP" id="MF_01281">
    <property type="entry name" value="MTA_SAH_deamin"/>
    <property type="match status" value="1"/>
</dbReference>
<feature type="binding site" evidence="5">
    <location>
        <position position="71"/>
    </location>
    <ligand>
        <name>Zn(2+)</name>
        <dbReference type="ChEBI" id="CHEBI:29105"/>
    </ligand>
</feature>
<sequence>MQAIDTLIHAEWIIPIEPDETILENHAVAIHDGLILELLTSEQARAKYSATQSFDLERHVLMPGLINSHTHTAMSLLRGIADDLPLMTWLQEHIWPAEQKWVSEDFVRDGSELAMAEMLRGGTTCFNDMYFFPEVTANSAAQCGIRAVIGLIVIDFPTAWGDGPDEYLEKGLKIHDQYRNSPHIHTAFAPHAPYTVSDAPLKRIQMLAEELDIPIHMHIHETAHEVDEATEQSGMRPLQRLHNLGLLGPQLTAVHMTQLNDDEIKLLAEYGASVVHCPESNLKLASGFCPVDKLMKAGVNVALGTDSAASNNDLDMLGEARTAALLSKGVSLDPTSLSAHQTLKMATLNGAKALGLGKITGSIVAGKAADLIAVDLSALETNPIYNVASQLIYSANRNQVREVWVNGEHLLRGGDLVTLDQEKLKQQAMEWQGKIDQ</sequence>
<evidence type="ECO:0000259" key="6">
    <source>
        <dbReference type="Pfam" id="PF01979"/>
    </source>
</evidence>
<dbReference type="GO" id="GO:0046872">
    <property type="term" value="F:metal ion binding"/>
    <property type="evidence" value="ECO:0007669"/>
    <property type="project" value="UniProtKB-KW"/>
</dbReference>
<keyword evidence="3 5" id="KW-0378">Hydrolase</keyword>
<comment type="catalytic activity">
    <reaction evidence="5">
        <text>S-adenosyl-L-homocysteine + H2O + H(+) = S-inosyl-L-homocysteine + NH4(+)</text>
        <dbReference type="Rhea" id="RHEA:20716"/>
        <dbReference type="ChEBI" id="CHEBI:15377"/>
        <dbReference type="ChEBI" id="CHEBI:15378"/>
        <dbReference type="ChEBI" id="CHEBI:28938"/>
        <dbReference type="ChEBI" id="CHEBI:57856"/>
        <dbReference type="ChEBI" id="CHEBI:57985"/>
        <dbReference type="EC" id="3.5.4.28"/>
    </reaction>
</comment>
<dbReference type="NCBIfam" id="NF006549">
    <property type="entry name" value="PRK09045.1"/>
    <property type="match status" value="1"/>
</dbReference>
<comment type="cofactor">
    <cofactor evidence="5">
        <name>Zn(2+)</name>
        <dbReference type="ChEBI" id="CHEBI:29105"/>
    </cofactor>
    <text evidence="5">Binds 1 zinc ion per subunit.</text>
</comment>
<dbReference type="GO" id="GO:0050270">
    <property type="term" value="F:S-adenosylhomocysteine deaminase activity"/>
    <property type="evidence" value="ECO:0007669"/>
    <property type="project" value="UniProtKB-UniRule"/>
</dbReference>
<evidence type="ECO:0000313" key="8">
    <source>
        <dbReference type="Proteomes" id="UP000654401"/>
    </source>
</evidence>
<feature type="binding site" evidence="5">
    <location>
        <position position="218"/>
    </location>
    <ligand>
        <name>Zn(2+)</name>
        <dbReference type="ChEBI" id="CHEBI:29105"/>
    </ligand>
</feature>
<reference evidence="7 8" key="1">
    <citation type="submission" date="2020-08" db="EMBL/GenBank/DDBJ databases">
        <title>Bridging the membrane lipid divide: bacteria of the FCB group superphylum have the potential to synthesize archaeal ether lipids.</title>
        <authorList>
            <person name="Villanueva L."/>
            <person name="Von Meijenfeldt F.A.B."/>
            <person name="Westbye A.B."/>
            <person name="Yadav S."/>
            <person name="Hopmans E.C."/>
            <person name="Dutilh B.E."/>
            <person name="Sinninghe Damste J.S."/>
        </authorList>
    </citation>
    <scope>NUCLEOTIDE SEQUENCE [LARGE SCALE GENOMIC DNA]</scope>
    <source>
        <strain evidence="7">NIOZ-UU100</strain>
    </source>
</reference>
<dbReference type="CDD" id="cd01298">
    <property type="entry name" value="ATZ_TRZ_like"/>
    <property type="match status" value="1"/>
</dbReference>
<dbReference type="InterPro" id="IPR023512">
    <property type="entry name" value="Deaminase_MtaD/DadD"/>
</dbReference>
<dbReference type="EC" id="3.5.4.28" evidence="5"/>
<proteinExistence type="inferred from homology"/>
<dbReference type="SUPFAM" id="SSF51338">
    <property type="entry name" value="Composite domain of metallo-dependent hydrolases"/>
    <property type="match status" value="1"/>
</dbReference>
<evidence type="ECO:0000256" key="2">
    <source>
        <dbReference type="ARBA" id="ARBA00022723"/>
    </source>
</evidence>
<dbReference type="Gene3D" id="3.20.20.140">
    <property type="entry name" value="Metal-dependent hydrolases"/>
    <property type="match status" value="1"/>
</dbReference>
<organism evidence="7 8">
    <name type="scientific">Candidatus Thiopontia autotrophica</name>
    <dbReference type="NCBI Taxonomy" id="2841688"/>
    <lineage>
        <taxon>Bacteria</taxon>
        <taxon>Pseudomonadati</taxon>
        <taxon>Pseudomonadota</taxon>
        <taxon>Gammaproteobacteria</taxon>
        <taxon>Candidatus Thiopontia</taxon>
    </lineage>
</organism>
<comment type="similarity">
    <text evidence="5">Belongs to the metallo-dependent hydrolases superfamily. MTA/SAH deaminase family.</text>
</comment>
<feature type="domain" description="Amidohydrolase-related" evidence="6">
    <location>
        <begin position="60"/>
        <end position="408"/>
    </location>
</feature>
<gene>
    <name evidence="5" type="primary">mtaD</name>
    <name evidence="7" type="ORF">H8D24_00940</name>
</gene>
<comment type="caution">
    <text evidence="7">The sequence shown here is derived from an EMBL/GenBank/DDBJ whole genome shotgun (WGS) entry which is preliminary data.</text>
</comment>
<evidence type="ECO:0000256" key="4">
    <source>
        <dbReference type="ARBA" id="ARBA00022833"/>
    </source>
</evidence>
<dbReference type="PANTHER" id="PTHR43794:SF11">
    <property type="entry name" value="AMIDOHYDROLASE-RELATED DOMAIN-CONTAINING PROTEIN"/>
    <property type="match status" value="1"/>
</dbReference>
<protein>
    <recommendedName>
        <fullName evidence="5">5-methylthioadenosine/S-adenosylhomocysteine deaminase</fullName>
        <shortName evidence="5">MTA/SAH deaminase</shortName>
        <ecNumber evidence="5">3.5.4.28</ecNumber>
        <ecNumber evidence="5">3.5.4.31</ecNumber>
    </recommendedName>
</protein>
<dbReference type="InterPro" id="IPR032466">
    <property type="entry name" value="Metal_Hydrolase"/>
</dbReference>
<comment type="catalytic activity">
    <reaction evidence="5">
        <text>S-methyl-5'-thioadenosine + H2O + H(+) = S-methyl-5'-thioinosine + NH4(+)</text>
        <dbReference type="Rhea" id="RHEA:25025"/>
        <dbReference type="ChEBI" id="CHEBI:15377"/>
        <dbReference type="ChEBI" id="CHEBI:15378"/>
        <dbReference type="ChEBI" id="CHEBI:17509"/>
        <dbReference type="ChEBI" id="CHEBI:28938"/>
        <dbReference type="ChEBI" id="CHEBI:48595"/>
        <dbReference type="EC" id="3.5.4.31"/>
    </reaction>
</comment>
<feature type="binding site" evidence="5">
    <location>
        <position position="191"/>
    </location>
    <ligand>
        <name>substrate</name>
    </ligand>
</feature>